<dbReference type="Proteomes" id="UP000291832">
    <property type="component" value="Unassembled WGS sequence"/>
</dbReference>
<dbReference type="Gene3D" id="1.10.10.10">
    <property type="entry name" value="Winged helix-like DNA-binding domain superfamily/Winged helix DNA-binding domain"/>
    <property type="match status" value="1"/>
</dbReference>
<evidence type="ECO:0000256" key="3">
    <source>
        <dbReference type="ARBA" id="ARBA00023163"/>
    </source>
</evidence>
<sequence>MLGVRLPSQYPRKLVVSMTHSPHPDLQRALADAVAEFARETAFPLTFGGFEAAGVTTVTAMTGNHTDSLQGLRVEHSRGLGGRAMSEVRPRITSDYAHSPLITHDYDLEIGAERVRTLFAVPVVLAGDVRGVLYGATRTAVRPQTRFVQAGVAIARALAQEVKFQDEVARRVAETVSRPGPLHSHGPPDAGLAAIPSGILEELRAGHAELRQIAAETGEPETRARLAALERRLMRLGSPAPEVDQVQLAPRELDVLIHAATGLKNQEIAVALALAESTVKSYMKTAMTKLGASTRHAAVAAARRRGLIS</sequence>
<dbReference type="Pfam" id="PF00196">
    <property type="entry name" value="GerE"/>
    <property type="match status" value="1"/>
</dbReference>
<comment type="caution">
    <text evidence="5">The sequence shown here is derived from an EMBL/GenBank/DDBJ whole genome shotgun (WGS) entry which is preliminary data.</text>
</comment>
<dbReference type="SUPFAM" id="SSF55781">
    <property type="entry name" value="GAF domain-like"/>
    <property type="match status" value="1"/>
</dbReference>
<dbReference type="PRINTS" id="PR00038">
    <property type="entry name" value="HTHLUXR"/>
</dbReference>
<dbReference type="GO" id="GO:0006355">
    <property type="term" value="P:regulation of DNA-templated transcription"/>
    <property type="evidence" value="ECO:0007669"/>
    <property type="project" value="InterPro"/>
</dbReference>
<dbReference type="PANTHER" id="PTHR44688:SF25">
    <property type="entry name" value="HTH LUXR-TYPE DOMAIN-CONTAINING PROTEIN"/>
    <property type="match status" value="1"/>
</dbReference>
<dbReference type="InterPro" id="IPR000792">
    <property type="entry name" value="Tscrpt_reg_LuxR_C"/>
</dbReference>
<dbReference type="SMART" id="SM00421">
    <property type="entry name" value="HTH_LUXR"/>
    <property type="match status" value="1"/>
</dbReference>
<gene>
    <name evidence="5" type="ORF">EV139_1377</name>
</gene>
<dbReference type="SUPFAM" id="SSF46894">
    <property type="entry name" value="C-terminal effector domain of the bipartite response regulators"/>
    <property type="match status" value="1"/>
</dbReference>
<dbReference type="GO" id="GO:0003677">
    <property type="term" value="F:DNA binding"/>
    <property type="evidence" value="ECO:0007669"/>
    <property type="project" value="UniProtKB-KW"/>
</dbReference>
<dbReference type="Gene3D" id="3.30.450.40">
    <property type="match status" value="1"/>
</dbReference>
<keyword evidence="1" id="KW-0805">Transcription regulation</keyword>
<evidence type="ECO:0000313" key="5">
    <source>
        <dbReference type="EMBL" id="RZT65953.1"/>
    </source>
</evidence>
<dbReference type="InterPro" id="IPR016032">
    <property type="entry name" value="Sig_transdc_resp-reg_C-effctor"/>
</dbReference>
<dbReference type="PROSITE" id="PS50043">
    <property type="entry name" value="HTH_LUXR_2"/>
    <property type="match status" value="1"/>
</dbReference>
<keyword evidence="2" id="KW-0238">DNA-binding</keyword>
<dbReference type="AlphaFoldDB" id="A0A4Q7TY47"/>
<dbReference type="PANTHER" id="PTHR44688">
    <property type="entry name" value="DNA-BINDING TRANSCRIPTIONAL ACTIVATOR DEVR_DOSR"/>
    <property type="match status" value="1"/>
</dbReference>
<accession>A0A4Q7TY47</accession>
<protein>
    <submittedName>
        <fullName evidence="5">Regulatory LuxR family protein</fullName>
    </submittedName>
</protein>
<keyword evidence="6" id="KW-1185">Reference proteome</keyword>
<keyword evidence="3" id="KW-0804">Transcription</keyword>
<dbReference type="EMBL" id="SHKI01000004">
    <property type="protein sequence ID" value="RZT65953.1"/>
    <property type="molecule type" value="Genomic_DNA"/>
</dbReference>
<dbReference type="InterPro" id="IPR036388">
    <property type="entry name" value="WH-like_DNA-bd_sf"/>
</dbReference>
<evidence type="ECO:0000256" key="1">
    <source>
        <dbReference type="ARBA" id="ARBA00023015"/>
    </source>
</evidence>
<organism evidence="5 6">
    <name type="scientific">Leucobacter luti</name>
    <dbReference type="NCBI Taxonomy" id="340320"/>
    <lineage>
        <taxon>Bacteria</taxon>
        <taxon>Bacillati</taxon>
        <taxon>Actinomycetota</taxon>
        <taxon>Actinomycetes</taxon>
        <taxon>Micrococcales</taxon>
        <taxon>Microbacteriaceae</taxon>
        <taxon>Leucobacter</taxon>
    </lineage>
</organism>
<dbReference type="InterPro" id="IPR029016">
    <property type="entry name" value="GAF-like_dom_sf"/>
</dbReference>
<proteinExistence type="predicted"/>
<reference evidence="5 6" key="1">
    <citation type="journal article" date="2015" name="Stand. Genomic Sci.">
        <title>Genomic Encyclopedia of Bacterial and Archaeal Type Strains, Phase III: the genomes of soil and plant-associated and newly described type strains.</title>
        <authorList>
            <person name="Whitman W.B."/>
            <person name="Woyke T."/>
            <person name="Klenk H.P."/>
            <person name="Zhou Y."/>
            <person name="Lilburn T.G."/>
            <person name="Beck B.J."/>
            <person name="De Vos P."/>
            <person name="Vandamme P."/>
            <person name="Eisen J.A."/>
            <person name="Garrity G."/>
            <person name="Hugenholtz P."/>
            <person name="Kyrpides N.C."/>
        </authorList>
    </citation>
    <scope>NUCLEOTIDE SEQUENCE [LARGE SCALE GENOMIC DNA]</scope>
    <source>
        <strain evidence="5 6">RF6</strain>
    </source>
</reference>
<dbReference type="CDD" id="cd06170">
    <property type="entry name" value="LuxR_C_like"/>
    <property type="match status" value="1"/>
</dbReference>
<evidence type="ECO:0000259" key="4">
    <source>
        <dbReference type="PROSITE" id="PS50043"/>
    </source>
</evidence>
<evidence type="ECO:0000256" key="2">
    <source>
        <dbReference type="ARBA" id="ARBA00023125"/>
    </source>
</evidence>
<name>A0A4Q7TY47_9MICO</name>
<evidence type="ECO:0000313" key="6">
    <source>
        <dbReference type="Proteomes" id="UP000291832"/>
    </source>
</evidence>
<feature type="domain" description="HTH luxR-type" evidence="4">
    <location>
        <begin position="241"/>
        <end position="306"/>
    </location>
</feature>